<gene>
    <name evidence="7" type="ORF">EVOR1521_LOCUS27174</name>
</gene>
<dbReference type="GO" id="GO:0005739">
    <property type="term" value="C:mitochondrion"/>
    <property type="evidence" value="ECO:0007669"/>
    <property type="project" value="UniProtKB-SubCell"/>
</dbReference>
<dbReference type="Proteomes" id="UP001178507">
    <property type="component" value="Unassembled WGS sequence"/>
</dbReference>
<name>A0AA36JG79_9DINO</name>
<evidence type="ECO:0000256" key="5">
    <source>
        <dbReference type="SAM" id="MobiDB-lite"/>
    </source>
</evidence>
<sequence>MARASPLAGRIRLGLRWQSTIRLENPTAQPGQRPFDLGPFACHRVPQDAEPMRLDRWLLKHVCSNWNARQKLIASKQVWVLGPQSTLEQHRGSVMIPRLRPGCKGKTTLKPQDFVYFPKVMTPVPKRREPAPKEPPGWLLRRLIYKDTDFLAIDKPIGWSVNPGKHVGGAHLQKLLPSLKFGMEEAPKFVHRLSTEISGVLLLGRHKAAVAYAKDMIAQRAFWQRELWALVCGRTPKSGQVSMPTLSLERHAKKHVAKPMREDDGGLPALTEYSNIRYSPLAGGLTLLSMNPYSGRYHQTRAHCAFGLRAPIVGDPVYYDLSNHLSESEDFKHRYHSTESRQERQTLLGAQRRLHLHSRQLTLKTFAGKEITVTAPVPQHMARSFQALGWQDWLRRAEGRAQRLAPWRAEEDKHLMEALAQVRKETSPHAGEEADEADVLEDVEEDELEEEPEESDELEEPDHFQDVFELERGGRRGRRSKRR</sequence>
<evidence type="ECO:0000313" key="7">
    <source>
        <dbReference type="EMBL" id="CAJ1404790.1"/>
    </source>
</evidence>
<evidence type="ECO:0000256" key="1">
    <source>
        <dbReference type="ARBA" id="ARBA00004173"/>
    </source>
</evidence>
<evidence type="ECO:0000256" key="4">
    <source>
        <dbReference type="ARBA" id="ARBA00023235"/>
    </source>
</evidence>
<dbReference type="EMBL" id="CAUJNA010003556">
    <property type="protein sequence ID" value="CAJ1404790.1"/>
    <property type="molecule type" value="Genomic_DNA"/>
</dbReference>
<dbReference type="InterPro" id="IPR006145">
    <property type="entry name" value="PsdUridine_synth_RsuA/RluA"/>
</dbReference>
<evidence type="ECO:0000256" key="2">
    <source>
        <dbReference type="ARBA" id="ARBA00010876"/>
    </source>
</evidence>
<dbReference type="PANTHER" id="PTHR21600">
    <property type="entry name" value="MITOCHONDRIAL RNA PSEUDOURIDINE SYNTHASE"/>
    <property type="match status" value="1"/>
</dbReference>
<dbReference type="GO" id="GO:0003723">
    <property type="term" value="F:RNA binding"/>
    <property type="evidence" value="ECO:0007669"/>
    <property type="project" value="InterPro"/>
</dbReference>
<dbReference type="AlphaFoldDB" id="A0AA36JG79"/>
<keyword evidence="4" id="KW-0413">Isomerase</keyword>
<reference evidence="7" key="1">
    <citation type="submission" date="2023-08" db="EMBL/GenBank/DDBJ databases">
        <authorList>
            <person name="Chen Y."/>
            <person name="Shah S."/>
            <person name="Dougan E. K."/>
            <person name="Thang M."/>
            <person name="Chan C."/>
        </authorList>
    </citation>
    <scope>NUCLEOTIDE SEQUENCE</scope>
</reference>
<dbReference type="PANTHER" id="PTHR21600:SF81">
    <property type="entry name" value="21S RRNA PSEUDOURIDINE(2819) SYNTHASE"/>
    <property type="match status" value="1"/>
</dbReference>
<evidence type="ECO:0000259" key="6">
    <source>
        <dbReference type="Pfam" id="PF00849"/>
    </source>
</evidence>
<feature type="compositionally biased region" description="Basic and acidic residues" evidence="5">
    <location>
        <begin position="423"/>
        <end position="432"/>
    </location>
</feature>
<comment type="caution">
    <text evidence="7">The sequence shown here is derived from an EMBL/GenBank/DDBJ whole genome shotgun (WGS) entry which is preliminary data.</text>
</comment>
<evidence type="ECO:0000256" key="3">
    <source>
        <dbReference type="ARBA" id="ARBA00023128"/>
    </source>
</evidence>
<comment type="subcellular location">
    <subcellularLocation>
        <location evidence="1">Mitochondrion</location>
    </subcellularLocation>
</comment>
<dbReference type="CDD" id="cd02869">
    <property type="entry name" value="PseudoU_synth_RluA_like"/>
    <property type="match status" value="1"/>
</dbReference>
<dbReference type="InterPro" id="IPR020103">
    <property type="entry name" value="PsdUridine_synth_cat_dom_sf"/>
</dbReference>
<evidence type="ECO:0000313" key="8">
    <source>
        <dbReference type="Proteomes" id="UP001178507"/>
    </source>
</evidence>
<keyword evidence="8" id="KW-1185">Reference proteome</keyword>
<keyword evidence="3" id="KW-0496">Mitochondrion</keyword>
<feature type="compositionally biased region" description="Basic and acidic residues" evidence="5">
    <location>
        <begin position="461"/>
        <end position="474"/>
    </location>
</feature>
<protein>
    <recommendedName>
        <fullName evidence="6">Pseudouridine synthase RsuA/RluA-like domain-containing protein</fullName>
    </recommendedName>
</protein>
<dbReference type="GO" id="GO:0009982">
    <property type="term" value="F:pseudouridine synthase activity"/>
    <property type="evidence" value="ECO:0007669"/>
    <property type="project" value="InterPro"/>
</dbReference>
<feature type="compositionally biased region" description="Acidic residues" evidence="5">
    <location>
        <begin position="433"/>
        <end position="460"/>
    </location>
</feature>
<comment type="similarity">
    <text evidence="2">Belongs to the pseudouridine synthase RluA family.</text>
</comment>
<dbReference type="Gene3D" id="3.30.2350.10">
    <property type="entry name" value="Pseudouridine synthase"/>
    <property type="match status" value="1"/>
</dbReference>
<dbReference type="SUPFAM" id="SSF55120">
    <property type="entry name" value="Pseudouridine synthase"/>
    <property type="match status" value="1"/>
</dbReference>
<accession>A0AA36JG79</accession>
<proteinExistence type="inferred from homology"/>
<organism evidence="7 8">
    <name type="scientific">Effrenium voratum</name>
    <dbReference type="NCBI Taxonomy" id="2562239"/>
    <lineage>
        <taxon>Eukaryota</taxon>
        <taxon>Sar</taxon>
        <taxon>Alveolata</taxon>
        <taxon>Dinophyceae</taxon>
        <taxon>Suessiales</taxon>
        <taxon>Symbiodiniaceae</taxon>
        <taxon>Effrenium</taxon>
    </lineage>
</organism>
<dbReference type="Pfam" id="PF00849">
    <property type="entry name" value="PseudoU_synth_2"/>
    <property type="match status" value="1"/>
</dbReference>
<dbReference type="InterPro" id="IPR050188">
    <property type="entry name" value="RluA_PseudoU_synthase"/>
</dbReference>
<feature type="domain" description="Pseudouridine synthase RsuA/RluA-like" evidence="6">
    <location>
        <begin position="149"/>
        <end position="305"/>
    </location>
</feature>
<dbReference type="GO" id="GO:0000455">
    <property type="term" value="P:enzyme-directed rRNA pseudouridine synthesis"/>
    <property type="evidence" value="ECO:0007669"/>
    <property type="project" value="TreeGrafter"/>
</dbReference>
<feature type="region of interest" description="Disordered" evidence="5">
    <location>
        <begin position="423"/>
        <end position="483"/>
    </location>
</feature>